<name>A0A8J3YQ36_9ACTN</name>
<dbReference type="PROSITE" id="PS50011">
    <property type="entry name" value="PROTEIN_KINASE_DOM"/>
    <property type="match status" value="1"/>
</dbReference>
<dbReference type="Pfam" id="PF00069">
    <property type="entry name" value="Pkinase"/>
    <property type="match status" value="1"/>
</dbReference>
<keyword evidence="8" id="KW-0812">Transmembrane</keyword>
<dbReference type="GO" id="GO:0005524">
    <property type="term" value="F:ATP binding"/>
    <property type="evidence" value="ECO:0007669"/>
    <property type="project" value="UniProtKB-KW"/>
</dbReference>
<keyword evidence="4" id="KW-0547">Nucleotide-binding</keyword>
<feature type="compositionally biased region" description="Gly residues" evidence="7">
    <location>
        <begin position="353"/>
        <end position="380"/>
    </location>
</feature>
<evidence type="ECO:0000259" key="9">
    <source>
        <dbReference type="PROSITE" id="PS50011"/>
    </source>
</evidence>
<dbReference type="GO" id="GO:0004674">
    <property type="term" value="F:protein serine/threonine kinase activity"/>
    <property type="evidence" value="ECO:0007669"/>
    <property type="project" value="UniProtKB-KW"/>
</dbReference>
<dbReference type="CDD" id="cd14014">
    <property type="entry name" value="STKc_PknB_like"/>
    <property type="match status" value="1"/>
</dbReference>
<keyword evidence="5" id="KW-0418">Kinase</keyword>
<keyword evidence="11" id="KW-1185">Reference proteome</keyword>
<evidence type="ECO:0000256" key="8">
    <source>
        <dbReference type="SAM" id="Phobius"/>
    </source>
</evidence>
<evidence type="ECO:0000256" key="1">
    <source>
        <dbReference type="ARBA" id="ARBA00012513"/>
    </source>
</evidence>
<feature type="region of interest" description="Disordered" evidence="7">
    <location>
        <begin position="330"/>
        <end position="421"/>
    </location>
</feature>
<dbReference type="PROSITE" id="PS00108">
    <property type="entry name" value="PROTEIN_KINASE_ST"/>
    <property type="match status" value="1"/>
</dbReference>
<sequence>MWRAHDDVLNRAVAIKVLAPGQHVDAAARARVQAEARAAAALSHPNVAAVHDYGEAADPSGEPLPYVVMELVDGPTLTEVLDDGPVGPADAMRICADVAAGLAAAHARGLVHRDVKPGNVIVTPGGAKLVDFGIAAAVGEPDETDGDGLMYGTPAYLAPERLEDGVVVAGSDVYALGLLLYRMLTGRTPWSVQTTTQMLRAHAYVKPKPLPAVEGVPEEIAQLCRRCLAKDPEDRPTAAEAAAFLSAAARDAQAAGSDTAAPRPAAGLAAAPTGLATGAGGAASDAEPTGPTVDVAASRRRRLTVLALVVALMVTGLFLVALRRSGWPPPGPGHAEPGRGVQSGVEPAQAGPTAGGGSGGASAAANGGGSAGPSGPGGASPGAPVAPPAGATNGPTGGAGPTAPATPGTAPPPARRTADTTGGSAVFECTASGAYVVSWEPDADYETQNVQRGPGQKVHVMFKSGNRHVKIEAGCVNGVPDITIK</sequence>
<keyword evidence="3" id="KW-0808">Transferase</keyword>
<keyword evidence="8" id="KW-1133">Transmembrane helix</keyword>
<protein>
    <recommendedName>
        <fullName evidence="1">non-specific serine/threonine protein kinase</fullName>
        <ecNumber evidence="1">2.7.11.1</ecNumber>
    </recommendedName>
</protein>
<dbReference type="Proteomes" id="UP000619260">
    <property type="component" value="Unassembled WGS sequence"/>
</dbReference>
<keyword evidence="6" id="KW-0067">ATP-binding</keyword>
<dbReference type="SUPFAM" id="SSF56112">
    <property type="entry name" value="Protein kinase-like (PK-like)"/>
    <property type="match status" value="1"/>
</dbReference>
<accession>A0A8J3YQ36</accession>
<evidence type="ECO:0000313" key="10">
    <source>
        <dbReference type="EMBL" id="GIJ47915.1"/>
    </source>
</evidence>
<dbReference type="EC" id="2.7.11.1" evidence="1"/>
<evidence type="ECO:0000256" key="6">
    <source>
        <dbReference type="ARBA" id="ARBA00022840"/>
    </source>
</evidence>
<evidence type="ECO:0000256" key="2">
    <source>
        <dbReference type="ARBA" id="ARBA00022527"/>
    </source>
</evidence>
<feature type="domain" description="Protein kinase" evidence="9">
    <location>
        <begin position="1"/>
        <end position="245"/>
    </location>
</feature>
<gene>
    <name evidence="10" type="ORF">Val02_48010</name>
</gene>
<evidence type="ECO:0000256" key="4">
    <source>
        <dbReference type="ARBA" id="ARBA00022741"/>
    </source>
</evidence>
<dbReference type="PANTHER" id="PTHR43289">
    <property type="entry name" value="MITOGEN-ACTIVATED PROTEIN KINASE KINASE KINASE 20-RELATED"/>
    <property type="match status" value="1"/>
</dbReference>
<keyword evidence="2" id="KW-0723">Serine/threonine-protein kinase</keyword>
<dbReference type="SMART" id="SM00220">
    <property type="entry name" value="S_TKc"/>
    <property type="match status" value="1"/>
</dbReference>
<comment type="caution">
    <text evidence="10">The sequence shown here is derived from an EMBL/GenBank/DDBJ whole genome shotgun (WGS) entry which is preliminary data.</text>
</comment>
<keyword evidence="8" id="KW-0472">Membrane</keyword>
<evidence type="ECO:0000256" key="7">
    <source>
        <dbReference type="SAM" id="MobiDB-lite"/>
    </source>
</evidence>
<organism evidence="10 11">
    <name type="scientific">Virgisporangium aliadipatigenens</name>
    <dbReference type="NCBI Taxonomy" id="741659"/>
    <lineage>
        <taxon>Bacteria</taxon>
        <taxon>Bacillati</taxon>
        <taxon>Actinomycetota</taxon>
        <taxon>Actinomycetes</taxon>
        <taxon>Micromonosporales</taxon>
        <taxon>Micromonosporaceae</taxon>
        <taxon>Virgisporangium</taxon>
    </lineage>
</organism>
<evidence type="ECO:0000256" key="3">
    <source>
        <dbReference type="ARBA" id="ARBA00022679"/>
    </source>
</evidence>
<dbReference type="AlphaFoldDB" id="A0A8J3YQ36"/>
<dbReference type="InterPro" id="IPR011009">
    <property type="entry name" value="Kinase-like_dom_sf"/>
</dbReference>
<dbReference type="Gene3D" id="3.30.200.20">
    <property type="entry name" value="Phosphorylase Kinase, domain 1"/>
    <property type="match status" value="1"/>
</dbReference>
<dbReference type="EMBL" id="BOPF01000018">
    <property type="protein sequence ID" value="GIJ47915.1"/>
    <property type="molecule type" value="Genomic_DNA"/>
</dbReference>
<feature type="transmembrane region" description="Helical" evidence="8">
    <location>
        <begin position="303"/>
        <end position="322"/>
    </location>
</feature>
<dbReference type="InterPro" id="IPR000719">
    <property type="entry name" value="Prot_kinase_dom"/>
</dbReference>
<dbReference type="PANTHER" id="PTHR43289:SF6">
    <property type="entry name" value="SERINE_THREONINE-PROTEIN KINASE NEKL-3"/>
    <property type="match status" value="1"/>
</dbReference>
<proteinExistence type="predicted"/>
<dbReference type="InterPro" id="IPR008271">
    <property type="entry name" value="Ser/Thr_kinase_AS"/>
</dbReference>
<dbReference type="Gene3D" id="1.10.510.10">
    <property type="entry name" value="Transferase(Phosphotransferase) domain 1"/>
    <property type="match status" value="1"/>
</dbReference>
<evidence type="ECO:0000256" key="5">
    <source>
        <dbReference type="ARBA" id="ARBA00022777"/>
    </source>
</evidence>
<evidence type="ECO:0000313" key="11">
    <source>
        <dbReference type="Proteomes" id="UP000619260"/>
    </source>
</evidence>
<reference evidence="10" key="1">
    <citation type="submission" date="2021-01" db="EMBL/GenBank/DDBJ databases">
        <title>Whole genome shotgun sequence of Virgisporangium aliadipatigenens NBRC 105644.</title>
        <authorList>
            <person name="Komaki H."/>
            <person name="Tamura T."/>
        </authorList>
    </citation>
    <scope>NUCLEOTIDE SEQUENCE</scope>
    <source>
        <strain evidence="10">NBRC 105644</strain>
    </source>
</reference>